<feature type="transmembrane region" description="Helical" evidence="7">
    <location>
        <begin position="14"/>
        <end position="33"/>
    </location>
</feature>
<keyword evidence="3" id="KW-1003">Cell membrane</keyword>
<feature type="transmembrane region" description="Helical" evidence="7">
    <location>
        <begin position="68"/>
        <end position="89"/>
    </location>
</feature>
<gene>
    <name evidence="9" type="ORF">EXY23_01865</name>
</gene>
<keyword evidence="4 7" id="KW-0812">Transmembrane</keyword>
<feature type="transmembrane region" description="Helical" evidence="7">
    <location>
        <begin position="101"/>
        <end position="117"/>
    </location>
</feature>
<evidence type="ECO:0000259" key="8">
    <source>
        <dbReference type="Pfam" id="PF02308"/>
    </source>
</evidence>
<evidence type="ECO:0000256" key="1">
    <source>
        <dbReference type="ARBA" id="ARBA00004651"/>
    </source>
</evidence>
<organism evidence="9 10">
    <name type="scientific">Roseicella aquatilis</name>
    <dbReference type="NCBI Taxonomy" id="2527868"/>
    <lineage>
        <taxon>Bacteria</taxon>
        <taxon>Pseudomonadati</taxon>
        <taxon>Pseudomonadota</taxon>
        <taxon>Alphaproteobacteria</taxon>
        <taxon>Acetobacterales</taxon>
        <taxon>Roseomonadaceae</taxon>
        <taxon>Roseicella</taxon>
    </lineage>
</organism>
<reference evidence="9 10" key="1">
    <citation type="submission" date="2019-03" db="EMBL/GenBank/DDBJ databases">
        <title>Paracraurococcus aquatilis NE82 genome sequence.</title>
        <authorList>
            <person name="Zhao Y."/>
            <person name="Du Z."/>
        </authorList>
    </citation>
    <scope>NUCLEOTIDE SEQUENCE [LARGE SCALE GENOMIC DNA]</scope>
    <source>
        <strain evidence="9 10">NE82</strain>
    </source>
</reference>
<evidence type="ECO:0000256" key="6">
    <source>
        <dbReference type="ARBA" id="ARBA00023136"/>
    </source>
</evidence>
<evidence type="ECO:0000313" key="10">
    <source>
        <dbReference type="Proteomes" id="UP000295023"/>
    </source>
</evidence>
<evidence type="ECO:0000256" key="4">
    <source>
        <dbReference type="ARBA" id="ARBA00022692"/>
    </source>
</evidence>
<dbReference type="Pfam" id="PF02308">
    <property type="entry name" value="MgtC"/>
    <property type="match status" value="1"/>
</dbReference>
<keyword evidence="10" id="KW-1185">Reference proteome</keyword>
<evidence type="ECO:0000256" key="2">
    <source>
        <dbReference type="ARBA" id="ARBA00009298"/>
    </source>
</evidence>
<evidence type="ECO:0000313" key="9">
    <source>
        <dbReference type="EMBL" id="TCZ66877.1"/>
    </source>
</evidence>
<dbReference type="AlphaFoldDB" id="A0A4R4DUS5"/>
<accession>A0A4R4DUS5</accession>
<dbReference type="InterPro" id="IPR003416">
    <property type="entry name" value="MgtC/SapB/SrpB/YhiD_fam"/>
</dbReference>
<comment type="caution">
    <text evidence="9">The sequence shown here is derived from an EMBL/GenBank/DDBJ whole genome shotgun (WGS) entry which is preliminary data.</text>
</comment>
<feature type="transmembrane region" description="Helical" evidence="7">
    <location>
        <begin position="42"/>
        <end position="62"/>
    </location>
</feature>
<dbReference type="EMBL" id="SKBM01000001">
    <property type="protein sequence ID" value="TCZ66877.1"/>
    <property type="molecule type" value="Genomic_DNA"/>
</dbReference>
<sequence>MATITVWLGSLNPLGTTAVVLVLAFLVGAAVGIERGMSTSSVGIRTCTLVALASAAFADLVVRRVPDIQWGNAFGAVATGVGFLGAGAIIKGSQLRRVSGLGEAGTIWCMAIVGLLLGAREIVVALLVTALVLAVNVLLRPVASWIDRHRALRQPEDDVLDG</sequence>
<feature type="domain" description="MgtC/SapB/SrpB/YhiD N-terminal" evidence="8">
    <location>
        <begin position="21"/>
        <end position="144"/>
    </location>
</feature>
<dbReference type="PRINTS" id="PR01837">
    <property type="entry name" value="MGTCSAPBPROT"/>
</dbReference>
<name>A0A4R4DUS5_9PROT</name>
<keyword evidence="7" id="KW-0997">Cell inner membrane</keyword>
<feature type="transmembrane region" description="Helical" evidence="7">
    <location>
        <begin position="123"/>
        <end position="143"/>
    </location>
</feature>
<dbReference type="InterPro" id="IPR049177">
    <property type="entry name" value="MgtC_SapB_SrpB_YhiD_N"/>
</dbReference>
<comment type="subcellular location">
    <subcellularLocation>
        <location evidence="7">Cell inner membrane</location>
        <topology evidence="7">Multi-pass membrane protein</topology>
    </subcellularLocation>
    <subcellularLocation>
        <location evidence="1">Cell membrane</location>
        <topology evidence="1">Multi-pass membrane protein</topology>
    </subcellularLocation>
</comment>
<proteinExistence type="inferred from homology"/>
<evidence type="ECO:0000256" key="7">
    <source>
        <dbReference type="RuleBase" id="RU365041"/>
    </source>
</evidence>
<keyword evidence="5 7" id="KW-1133">Transmembrane helix</keyword>
<dbReference type="RefSeq" id="WP_132283919.1">
    <property type="nucleotide sequence ID" value="NZ_SKBM01000001.1"/>
</dbReference>
<dbReference type="PANTHER" id="PTHR33778:SF3">
    <property type="entry name" value="PROTEIN MGTC"/>
    <property type="match status" value="1"/>
</dbReference>
<keyword evidence="6 7" id="KW-0472">Membrane</keyword>
<evidence type="ECO:0000256" key="3">
    <source>
        <dbReference type="ARBA" id="ARBA00022475"/>
    </source>
</evidence>
<dbReference type="OrthoDB" id="9811198at2"/>
<dbReference type="Proteomes" id="UP000295023">
    <property type="component" value="Unassembled WGS sequence"/>
</dbReference>
<dbReference type="PANTHER" id="PTHR33778">
    <property type="entry name" value="PROTEIN MGTC"/>
    <property type="match status" value="1"/>
</dbReference>
<comment type="similarity">
    <text evidence="2 7">Belongs to the MgtC/SapB family.</text>
</comment>
<protein>
    <recommendedName>
        <fullName evidence="7">Protein MgtC</fullName>
    </recommendedName>
</protein>
<evidence type="ECO:0000256" key="5">
    <source>
        <dbReference type="ARBA" id="ARBA00022989"/>
    </source>
</evidence>
<dbReference type="GO" id="GO:0005886">
    <property type="term" value="C:plasma membrane"/>
    <property type="evidence" value="ECO:0007669"/>
    <property type="project" value="UniProtKB-SubCell"/>
</dbReference>